<gene>
    <name evidence="5" type="ORF">A7A08_01532</name>
</gene>
<feature type="repeat" description="TPR" evidence="3">
    <location>
        <begin position="124"/>
        <end position="157"/>
    </location>
</feature>
<accession>A0A1E2RZK8</accession>
<dbReference type="AlphaFoldDB" id="A0A1E2RZK8"/>
<dbReference type="InterPro" id="IPR050498">
    <property type="entry name" value="Ycf3"/>
</dbReference>
<reference evidence="5 6" key="1">
    <citation type="submission" date="2016-07" db="EMBL/GenBank/DDBJ databases">
        <title>Draft genome sequence of Methyloligella halotolerans C2T (VKM B-2706T=CCUG 61687T=DSM 25045T), a halotolerant polyhydroxybutyrate accumulating methylotroph.</title>
        <authorList>
            <person name="Vasilenko O.V."/>
            <person name="Doronina N.V."/>
            <person name="Poroshina M.N."/>
            <person name="Tarlachkov S.V."/>
            <person name="Trotsenko Y.A."/>
        </authorList>
    </citation>
    <scope>NUCLEOTIDE SEQUENCE [LARGE SCALE GENOMIC DNA]</scope>
    <source>
        <strain evidence="5 6">VKM B-2706</strain>
    </source>
</reference>
<dbReference type="Gene3D" id="1.25.40.10">
    <property type="entry name" value="Tetratricopeptide repeat domain"/>
    <property type="match status" value="1"/>
</dbReference>
<organism evidence="5 6">
    <name type="scientific">Methyloligella halotolerans</name>
    <dbReference type="NCBI Taxonomy" id="1177755"/>
    <lineage>
        <taxon>Bacteria</taxon>
        <taxon>Pseudomonadati</taxon>
        <taxon>Pseudomonadota</taxon>
        <taxon>Alphaproteobacteria</taxon>
        <taxon>Hyphomicrobiales</taxon>
        <taxon>Hyphomicrobiaceae</taxon>
        <taxon>Methyloligella</taxon>
    </lineage>
</organism>
<feature type="repeat" description="TPR" evidence="3">
    <location>
        <begin position="192"/>
        <end position="225"/>
    </location>
</feature>
<feature type="region of interest" description="Disordered" evidence="4">
    <location>
        <begin position="1"/>
        <end position="77"/>
    </location>
</feature>
<dbReference type="Pfam" id="PF13181">
    <property type="entry name" value="TPR_8"/>
    <property type="match status" value="1"/>
</dbReference>
<name>A0A1E2RZK8_9HYPH</name>
<dbReference type="Proteomes" id="UP000095087">
    <property type="component" value="Unassembled WGS sequence"/>
</dbReference>
<dbReference type="PANTHER" id="PTHR44858">
    <property type="entry name" value="TETRATRICOPEPTIDE REPEAT PROTEIN 6"/>
    <property type="match status" value="1"/>
</dbReference>
<keyword evidence="1" id="KW-0677">Repeat</keyword>
<evidence type="ECO:0000256" key="3">
    <source>
        <dbReference type="PROSITE-ProRule" id="PRU00339"/>
    </source>
</evidence>
<sequence>MTPGPLAVLGPGEPGWGVEEAPVAERSADDPLMPTPDRAPFPVPGAEAGQPPGPGRGGLPGAGPSASGGPGGIDTDAVFANPQARAQMLDQLYDALSNSPDAQAASRVQDAIKTIWQRTGSPTVDLLLQRAMTIGQEGDYELSLEILNAAISLSPDTAETWHQRAMVHFLREENSKALSDLRRTLALDPKHYEAIVGLGRVLEHLGQKESALAVYRRALQVNPYLEAARLAVEDLSREIEGQDI</sequence>
<evidence type="ECO:0000256" key="2">
    <source>
        <dbReference type="ARBA" id="ARBA00022803"/>
    </source>
</evidence>
<protein>
    <submittedName>
        <fullName evidence="5">Tetratricopeptide repeat protein</fullName>
    </submittedName>
</protein>
<dbReference type="SMART" id="SM00028">
    <property type="entry name" value="TPR"/>
    <property type="match status" value="3"/>
</dbReference>
<feature type="repeat" description="TPR" evidence="3">
    <location>
        <begin position="158"/>
        <end position="191"/>
    </location>
</feature>
<proteinExistence type="predicted"/>
<dbReference type="GO" id="GO:0009279">
    <property type="term" value="C:cell outer membrane"/>
    <property type="evidence" value="ECO:0007669"/>
    <property type="project" value="TreeGrafter"/>
</dbReference>
<comment type="caution">
    <text evidence="5">The sequence shown here is derived from an EMBL/GenBank/DDBJ whole genome shotgun (WGS) entry which is preliminary data.</text>
</comment>
<evidence type="ECO:0000313" key="5">
    <source>
        <dbReference type="EMBL" id="ODA67499.1"/>
    </source>
</evidence>
<dbReference type="PROSITE" id="PS50005">
    <property type="entry name" value="TPR"/>
    <property type="match status" value="3"/>
</dbReference>
<dbReference type="PANTHER" id="PTHR44858:SF1">
    <property type="entry name" value="UDP-N-ACETYLGLUCOSAMINE--PEPTIDE N-ACETYLGLUCOSAMINYLTRANSFERASE SPINDLY-RELATED"/>
    <property type="match status" value="1"/>
</dbReference>
<dbReference type="InterPro" id="IPR019734">
    <property type="entry name" value="TPR_rpt"/>
</dbReference>
<dbReference type="PROSITE" id="PS50293">
    <property type="entry name" value="TPR_REGION"/>
    <property type="match status" value="1"/>
</dbReference>
<dbReference type="SUPFAM" id="SSF48452">
    <property type="entry name" value="TPR-like"/>
    <property type="match status" value="1"/>
</dbReference>
<dbReference type="InterPro" id="IPR011990">
    <property type="entry name" value="TPR-like_helical_dom_sf"/>
</dbReference>
<feature type="compositionally biased region" description="Pro residues" evidence="4">
    <location>
        <begin position="33"/>
        <end position="43"/>
    </location>
</feature>
<dbReference type="EMBL" id="MASI01000003">
    <property type="protein sequence ID" value="ODA67499.1"/>
    <property type="molecule type" value="Genomic_DNA"/>
</dbReference>
<evidence type="ECO:0000256" key="1">
    <source>
        <dbReference type="ARBA" id="ARBA00022737"/>
    </source>
</evidence>
<dbReference type="GO" id="GO:0046813">
    <property type="term" value="P:receptor-mediated virion attachment to host cell"/>
    <property type="evidence" value="ECO:0007669"/>
    <property type="project" value="TreeGrafter"/>
</dbReference>
<feature type="compositionally biased region" description="Gly residues" evidence="4">
    <location>
        <begin position="55"/>
        <end position="72"/>
    </location>
</feature>
<keyword evidence="6" id="KW-1185">Reference proteome</keyword>
<keyword evidence="2 3" id="KW-0802">TPR repeat</keyword>
<dbReference type="Pfam" id="PF13432">
    <property type="entry name" value="TPR_16"/>
    <property type="match status" value="1"/>
</dbReference>
<evidence type="ECO:0000313" key="6">
    <source>
        <dbReference type="Proteomes" id="UP000095087"/>
    </source>
</evidence>
<evidence type="ECO:0000256" key="4">
    <source>
        <dbReference type="SAM" id="MobiDB-lite"/>
    </source>
</evidence>
<dbReference type="STRING" id="1177755.A7A08_01532"/>